<organism evidence="19 20">
    <name type="scientific">Candida maltosa (strain Xu316)</name>
    <name type="common">Yeast</name>
    <dbReference type="NCBI Taxonomy" id="1245528"/>
    <lineage>
        <taxon>Eukaryota</taxon>
        <taxon>Fungi</taxon>
        <taxon>Dikarya</taxon>
        <taxon>Ascomycota</taxon>
        <taxon>Saccharomycotina</taxon>
        <taxon>Pichiomycetes</taxon>
        <taxon>Debaryomycetaceae</taxon>
        <taxon>Candida/Lodderomyces clade</taxon>
        <taxon>Candida</taxon>
    </lineage>
</organism>
<keyword evidence="13 16" id="KW-0472">Membrane</keyword>
<evidence type="ECO:0000256" key="8">
    <source>
        <dbReference type="ARBA" id="ARBA00022827"/>
    </source>
</evidence>
<comment type="subcellular location">
    <subcellularLocation>
        <location evidence="1">Cell membrane</location>
        <topology evidence="1">Multi-pass membrane protein</topology>
    </subcellularLocation>
</comment>
<dbReference type="STRING" id="1245528.M3HQZ3"/>
<feature type="chain" id="PRO_5004034563" description="ferric-chelate reductase (NADPH)" evidence="17">
    <location>
        <begin position="22"/>
        <end position="711"/>
    </location>
</feature>
<dbReference type="CDD" id="cd06186">
    <property type="entry name" value="NOX_Duox_like_FAD_NADP"/>
    <property type="match status" value="1"/>
</dbReference>
<dbReference type="Pfam" id="PF08030">
    <property type="entry name" value="NAD_binding_6"/>
    <property type="match status" value="1"/>
</dbReference>
<evidence type="ECO:0000256" key="17">
    <source>
        <dbReference type="SAM" id="SignalP"/>
    </source>
</evidence>
<dbReference type="SFLD" id="SFLDS00052">
    <property type="entry name" value="Ferric_Reductase_Domain"/>
    <property type="match status" value="1"/>
</dbReference>
<feature type="transmembrane region" description="Helical" evidence="16">
    <location>
        <begin position="159"/>
        <end position="182"/>
    </location>
</feature>
<keyword evidence="17" id="KW-0732">Signal</keyword>
<dbReference type="InterPro" id="IPR017938">
    <property type="entry name" value="Riboflavin_synthase-like_b-brl"/>
</dbReference>
<keyword evidence="7 16" id="KW-0812">Transmembrane</keyword>
<accession>M3HQZ3</accession>
<dbReference type="InterPro" id="IPR039261">
    <property type="entry name" value="FNR_nucleotide-bd"/>
</dbReference>
<evidence type="ECO:0000256" key="16">
    <source>
        <dbReference type="SAM" id="Phobius"/>
    </source>
</evidence>
<evidence type="ECO:0000256" key="9">
    <source>
        <dbReference type="ARBA" id="ARBA00022982"/>
    </source>
</evidence>
<dbReference type="GO" id="GO:0052851">
    <property type="term" value="F:ferric-chelate reductase (NADPH) activity"/>
    <property type="evidence" value="ECO:0007669"/>
    <property type="project" value="UniProtKB-EC"/>
</dbReference>
<proteinExistence type="inferred from homology"/>
<dbReference type="AlphaFoldDB" id="M3HQZ3"/>
<feature type="transmembrane region" description="Helical" evidence="16">
    <location>
        <begin position="236"/>
        <end position="256"/>
    </location>
</feature>
<keyword evidence="6" id="KW-0285">Flavoprotein</keyword>
<evidence type="ECO:0000256" key="1">
    <source>
        <dbReference type="ARBA" id="ARBA00004651"/>
    </source>
</evidence>
<evidence type="ECO:0000259" key="18">
    <source>
        <dbReference type="PROSITE" id="PS51384"/>
    </source>
</evidence>
<feature type="transmembrane region" description="Helical" evidence="16">
    <location>
        <begin position="376"/>
        <end position="396"/>
    </location>
</feature>
<dbReference type="eggNOG" id="KOG0039">
    <property type="taxonomic scope" value="Eukaryota"/>
</dbReference>
<dbReference type="HOGENOM" id="CLU_010365_4_0_1"/>
<keyword evidence="12" id="KW-0406">Ion transport</keyword>
<evidence type="ECO:0000256" key="12">
    <source>
        <dbReference type="ARBA" id="ARBA00023065"/>
    </source>
</evidence>
<dbReference type="PROSITE" id="PS51384">
    <property type="entry name" value="FAD_FR"/>
    <property type="match status" value="1"/>
</dbReference>
<dbReference type="PANTHER" id="PTHR32361:SF9">
    <property type="entry name" value="FERRIC REDUCTASE TRANSMEMBRANE COMPONENT 3-RELATED"/>
    <property type="match status" value="1"/>
</dbReference>
<dbReference type="SUPFAM" id="SSF63380">
    <property type="entry name" value="Riboflavin synthase domain-like"/>
    <property type="match status" value="1"/>
</dbReference>
<evidence type="ECO:0000256" key="6">
    <source>
        <dbReference type="ARBA" id="ARBA00022630"/>
    </source>
</evidence>
<dbReference type="GO" id="GO:0006826">
    <property type="term" value="P:iron ion transport"/>
    <property type="evidence" value="ECO:0007669"/>
    <property type="project" value="UniProtKB-ARBA"/>
</dbReference>
<dbReference type="EMBL" id="AOGT01000445">
    <property type="protein sequence ID" value="EMG49927.1"/>
    <property type="molecule type" value="Genomic_DNA"/>
</dbReference>
<evidence type="ECO:0000256" key="5">
    <source>
        <dbReference type="ARBA" id="ARBA00022475"/>
    </source>
</evidence>
<evidence type="ECO:0000313" key="19">
    <source>
        <dbReference type="EMBL" id="EMG49927.1"/>
    </source>
</evidence>
<dbReference type="Gene3D" id="3.40.50.80">
    <property type="entry name" value="Nucleotide-binding domain of ferredoxin-NADP reductase (FNR) module"/>
    <property type="match status" value="1"/>
</dbReference>
<dbReference type="InterPro" id="IPR013121">
    <property type="entry name" value="Fe_red_NAD-bd_6"/>
</dbReference>
<protein>
    <recommendedName>
        <fullName evidence="3">ferric-chelate reductase (NADPH)</fullName>
        <ecNumber evidence="3">1.16.1.9</ecNumber>
    </recommendedName>
</protein>
<keyword evidence="5" id="KW-1003">Cell membrane</keyword>
<sequence>MKSLSLVFYSLLVCFISGVAAEKGAKFEKYGVKKYFYACNYELMLAATFCKKGRDYACMCTNENYLATFAGCLAYKNRNSTSVTNRMVEQCMEYGNVTIEEDWSSEYYKYYLDHAKYATEIEGFNKSIPVDVPIKLKEAEMDLFQRSYNQFLGNYDDSLYYGASALGYWLLIMLIGATSNWIKVMFPGLVKKCTSGPVNWWRKHVSMPATFGKKRAQEQGLFKFFDFLIPSRFESVVIFMFYVVIIILCAINTEYIEGDPVFDSKYESTMRYAADRTGIVATIMMPLIFLFAGRNNFLQWLTGWNYNTFMTYHRHTARVMFMLVVIHAVCFSILLSSRYASDMKETYLIWGTIATVAGGIIWVQAMLFFRRRWYEIFLFIHIVMAVLWVAGAWVHVDELGYIEFVYPTVAVWCVDRLVRIGRLIVFGFPKAEVTLLANETLRVVVPKPSYWKSVPGGHAFIHFIKPTYFWQSHPFTFVDSPDNSHIILYCKVKGGLTHSLYRKLVNNPGQTATIRVGVEGPYGESTPAKYADTAVFIAGGNGIPGIYSEIMDIARRVTCETKKKLKLIWVIREYKSLEWFAEELEILKNTTIETTIYVTKPECNGGIANYLDMKEEEEGFKQEDGSKNSKLEGEVSTTSITSKYSHITFTEGRPCVKHIVDKEVQESNGSVAFVTCGHPVMVDEVRYYACENINNSEKKRVDFFEQVQVWS</sequence>
<evidence type="ECO:0000256" key="4">
    <source>
        <dbReference type="ARBA" id="ARBA00022448"/>
    </source>
</evidence>
<feature type="transmembrane region" description="Helical" evidence="16">
    <location>
        <begin position="319"/>
        <end position="341"/>
    </location>
</feature>
<evidence type="ECO:0000256" key="3">
    <source>
        <dbReference type="ARBA" id="ARBA00012668"/>
    </source>
</evidence>
<keyword evidence="10 16" id="KW-1133">Transmembrane helix</keyword>
<comment type="catalytic activity">
    <reaction evidence="15">
        <text>2 a Fe(II)-siderophore + NADP(+) + H(+) = 2 a Fe(III)-siderophore + NADPH</text>
        <dbReference type="Rhea" id="RHEA:28795"/>
        <dbReference type="Rhea" id="RHEA-COMP:11342"/>
        <dbReference type="Rhea" id="RHEA-COMP:11344"/>
        <dbReference type="ChEBI" id="CHEBI:15378"/>
        <dbReference type="ChEBI" id="CHEBI:29033"/>
        <dbReference type="ChEBI" id="CHEBI:29034"/>
        <dbReference type="ChEBI" id="CHEBI:57783"/>
        <dbReference type="ChEBI" id="CHEBI:58349"/>
        <dbReference type="EC" id="1.16.1.9"/>
    </reaction>
</comment>
<evidence type="ECO:0000313" key="20">
    <source>
        <dbReference type="Proteomes" id="UP000011777"/>
    </source>
</evidence>
<dbReference type="GO" id="GO:0005886">
    <property type="term" value="C:plasma membrane"/>
    <property type="evidence" value="ECO:0007669"/>
    <property type="project" value="UniProtKB-SubCell"/>
</dbReference>
<evidence type="ECO:0000256" key="7">
    <source>
        <dbReference type="ARBA" id="ARBA00022692"/>
    </source>
</evidence>
<keyword evidence="14" id="KW-0325">Glycoprotein</keyword>
<evidence type="ECO:0000256" key="15">
    <source>
        <dbReference type="ARBA" id="ARBA00048483"/>
    </source>
</evidence>
<keyword evidence="8" id="KW-0274">FAD</keyword>
<dbReference type="InterPro" id="IPR013130">
    <property type="entry name" value="Fe3_Rdtase_TM_dom"/>
</dbReference>
<reference evidence="19 20" key="1">
    <citation type="submission" date="2013-02" db="EMBL/GenBank/DDBJ databases">
        <title>Genome sequence of Candida maltosa Xu316, a potential industrial strain for xylitol and ethanol production.</title>
        <authorList>
            <person name="Yu J."/>
            <person name="Wang Q."/>
            <person name="Geng X."/>
            <person name="Bao W."/>
            <person name="He P."/>
            <person name="Cai J."/>
        </authorList>
    </citation>
    <scope>NUCLEOTIDE SEQUENCE [LARGE SCALE GENOMIC DNA]</scope>
    <source>
        <strain evidence="20">Xu316</strain>
    </source>
</reference>
<dbReference type="SUPFAM" id="SSF52343">
    <property type="entry name" value="Ferredoxin reductase-like, C-terminal NADP-linked domain"/>
    <property type="match status" value="1"/>
</dbReference>
<dbReference type="PANTHER" id="PTHR32361">
    <property type="entry name" value="FERRIC/CUPRIC REDUCTASE TRANSMEMBRANE COMPONENT"/>
    <property type="match status" value="1"/>
</dbReference>
<keyword evidence="4" id="KW-0813">Transport</keyword>
<keyword evidence="11" id="KW-0560">Oxidoreductase</keyword>
<feature type="signal peptide" evidence="17">
    <location>
        <begin position="1"/>
        <end position="21"/>
    </location>
</feature>
<dbReference type="Proteomes" id="UP000011777">
    <property type="component" value="Unassembled WGS sequence"/>
</dbReference>
<name>M3HQZ3_CANMX</name>
<comment type="similarity">
    <text evidence="2">Belongs to the ferric reductase (FRE) family.</text>
</comment>
<dbReference type="Pfam" id="PF08022">
    <property type="entry name" value="FAD_binding_8"/>
    <property type="match status" value="1"/>
</dbReference>
<dbReference type="OMA" id="YDGWTRH"/>
<feature type="transmembrane region" description="Helical" evidence="16">
    <location>
        <begin position="347"/>
        <end position="369"/>
    </location>
</feature>
<evidence type="ECO:0000256" key="11">
    <source>
        <dbReference type="ARBA" id="ARBA00023002"/>
    </source>
</evidence>
<feature type="transmembrane region" description="Helical" evidence="16">
    <location>
        <begin position="276"/>
        <end position="298"/>
    </location>
</feature>
<dbReference type="InterPro" id="IPR013112">
    <property type="entry name" value="FAD-bd_8"/>
</dbReference>
<dbReference type="GO" id="GO:0015677">
    <property type="term" value="P:copper ion import"/>
    <property type="evidence" value="ECO:0007669"/>
    <property type="project" value="TreeGrafter"/>
</dbReference>
<dbReference type="SFLD" id="SFLDG01168">
    <property type="entry name" value="Ferric_reductase_subgroup_(FRE"/>
    <property type="match status" value="1"/>
</dbReference>
<dbReference type="InterPro" id="IPR017927">
    <property type="entry name" value="FAD-bd_FR_type"/>
</dbReference>
<gene>
    <name evidence="19" type="ORF">G210_5097</name>
</gene>
<dbReference type="EC" id="1.16.1.9" evidence="3"/>
<evidence type="ECO:0000256" key="10">
    <source>
        <dbReference type="ARBA" id="ARBA00022989"/>
    </source>
</evidence>
<comment type="caution">
    <text evidence="19">The sequence shown here is derived from an EMBL/GenBank/DDBJ whole genome shotgun (WGS) entry which is preliminary data.</text>
</comment>
<dbReference type="Pfam" id="PF01794">
    <property type="entry name" value="Ferric_reduct"/>
    <property type="match status" value="1"/>
</dbReference>
<evidence type="ECO:0000256" key="2">
    <source>
        <dbReference type="ARBA" id="ARBA00006278"/>
    </source>
</evidence>
<dbReference type="InterPro" id="IPR051410">
    <property type="entry name" value="Ferric/Cupric_Reductase"/>
</dbReference>
<feature type="domain" description="FAD-binding FR-type" evidence="18">
    <location>
        <begin position="410"/>
        <end position="528"/>
    </location>
</feature>
<evidence type="ECO:0000256" key="14">
    <source>
        <dbReference type="ARBA" id="ARBA00023180"/>
    </source>
</evidence>
<dbReference type="GO" id="GO:0006879">
    <property type="term" value="P:intracellular iron ion homeostasis"/>
    <property type="evidence" value="ECO:0007669"/>
    <property type="project" value="TreeGrafter"/>
</dbReference>
<keyword evidence="20" id="KW-1185">Reference proteome</keyword>
<keyword evidence="9" id="KW-0249">Electron transport</keyword>
<dbReference type="OrthoDB" id="167398at2759"/>
<evidence type="ECO:0000256" key="13">
    <source>
        <dbReference type="ARBA" id="ARBA00023136"/>
    </source>
</evidence>